<accession>A0ABV3ZFZ0</accession>
<gene>
    <name evidence="3" type="ORF">QTN47_14920</name>
</gene>
<proteinExistence type="predicted"/>
<name>A0ABV3ZFZ0_9BACT</name>
<feature type="region of interest" description="Disordered" evidence="1">
    <location>
        <begin position="139"/>
        <end position="202"/>
    </location>
</feature>
<comment type="caution">
    <text evidence="3">The sequence shown here is derived from an EMBL/GenBank/DDBJ whole genome shotgun (WGS) entry which is preliminary data.</text>
</comment>
<dbReference type="PANTHER" id="PTHR24637:SF421">
    <property type="entry name" value="CUTICLE COLLAGEN DPY-2"/>
    <property type="match status" value="1"/>
</dbReference>
<dbReference type="Proteomes" id="UP001560573">
    <property type="component" value="Unassembled WGS sequence"/>
</dbReference>
<feature type="compositionally biased region" description="Low complexity" evidence="1">
    <location>
        <begin position="139"/>
        <end position="180"/>
    </location>
</feature>
<organism evidence="3 4">
    <name type="scientific">Danxiaibacter flavus</name>
    <dbReference type="NCBI Taxonomy" id="3049108"/>
    <lineage>
        <taxon>Bacteria</taxon>
        <taxon>Pseudomonadati</taxon>
        <taxon>Bacteroidota</taxon>
        <taxon>Chitinophagia</taxon>
        <taxon>Chitinophagales</taxon>
        <taxon>Chitinophagaceae</taxon>
        <taxon>Danxiaibacter</taxon>
    </lineage>
</organism>
<feature type="non-terminal residue" evidence="3">
    <location>
        <position position="248"/>
    </location>
</feature>
<evidence type="ECO:0000313" key="4">
    <source>
        <dbReference type="Proteomes" id="UP001560573"/>
    </source>
</evidence>
<keyword evidence="4" id="KW-1185">Reference proteome</keyword>
<feature type="compositionally biased region" description="Low complexity" evidence="1">
    <location>
        <begin position="190"/>
        <end position="202"/>
    </location>
</feature>
<feature type="signal peptide" evidence="2">
    <location>
        <begin position="1"/>
        <end position="21"/>
    </location>
</feature>
<evidence type="ECO:0008006" key="5">
    <source>
        <dbReference type="Google" id="ProtNLM"/>
    </source>
</evidence>
<evidence type="ECO:0000313" key="3">
    <source>
        <dbReference type="EMBL" id="MEX6688797.1"/>
    </source>
</evidence>
<keyword evidence="2" id="KW-0732">Signal</keyword>
<sequence>MQKKIYILFLLLAAVCTSAWAQPQAFKYQAVARGSNGALLINTNVNIRITIHAGSATGSVEYQETQSTATNQYGLFSIEVGNGHATSGTFSAIPWGSGAQKYIQTEVDLGSGYIDMGAAKLLSVPFALYSLNGGPKGATGPTGPTGATGPQGAAGARGATGATGPQGSQGIQGVQGITGPAGPTGAQGIQGLQGATGSTGATGAQGIQGIQGVTGAQGIQGLQGATGSTGATGAQGMQGIQGLAGATG</sequence>
<dbReference type="EMBL" id="JAULBC010000004">
    <property type="protein sequence ID" value="MEX6688797.1"/>
    <property type="molecule type" value="Genomic_DNA"/>
</dbReference>
<evidence type="ECO:0000256" key="1">
    <source>
        <dbReference type="SAM" id="MobiDB-lite"/>
    </source>
</evidence>
<dbReference type="PANTHER" id="PTHR24637">
    <property type="entry name" value="COLLAGEN"/>
    <property type="match status" value="1"/>
</dbReference>
<evidence type="ECO:0000256" key="2">
    <source>
        <dbReference type="SAM" id="SignalP"/>
    </source>
</evidence>
<protein>
    <recommendedName>
        <fullName evidence="5">Collagen-like protein</fullName>
    </recommendedName>
</protein>
<reference evidence="3 4" key="1">
    <citation type="submission" date="2023-07" db="EMBL/GenBank/DDBJ databases">
        <authorList>
            <person name="Lian W.-H."/>
        </authorList>
    </citation>
    <scope>NUCLEOTIDE SEQUENCE [LARGE SCALE GENOMIC DNA]</scope>
    <source>
        <strain evidence="3 4">SYSU DXS3180</strain>
    </source>
</reference>
<feature type="chain" id="PRO_5045257323" description="Collagen-like protein" evidence="2">
    <location>
        <begin position="22"/>
        <end position="248"/>
    </location>
</feature>